<keyword evidence="4" id="KW-1185">Reference proteome</keyword>
<dbReference type="SUPFAM" id="SSF52980">
    <property type="entry name" value="Restriction endonuclease-like"/>
    <property type="match status" value="1"/>
</dbReference>
<dbReference type="InterPro" id="IPR012296">
    <property type="entry name" value="Nuclease_put_TT1808"/>
</dbReference>
<dbReference type="STRING" id="562970.Btus_0339"/>
<dbReference type="PANTHER" id="PTHR34107">
    <property type="entry name" value="SLL0198 PROTEIN-RELATED"/>
    <property type="match status" value="1"/>
</dbReference>
<dbReference type="CDD" id="cd06260">
    <property type="entry name" value="DUF820-like"/>
    <property type="match status" value="1"/>
</dbReference>
<dbReference type="InterPro" id="IPR011335">
    <property type="entry name" value="Restrct_endonuc-II-like"/>
</dbReference>
<evidence type="ECO:0000313" key="4">
    <source>
        <dbReference type="Proteomes" id="UP000002368"/>
    </source>
</evidence>
<protein>
    <recommendedName>
        <fullName evidence="2">Putative restriction endonuclease domain-containing protein</fullName>
    </recommendedName>
</protein>
<sequence>MCYNGHRKDRQAEEGCDVMGQKENQRPTPQQKPSVVREGGMTYDDYAALDDGNRYELAAGRLELMSPSPSPRHQLLSYELLRTLADTCERDYIILNAPIDLILSPSEVRQPDLLLVRQDRIHILTERGVEGPPDLVVEILSPSTLQRDKVDKAKVYAFYRIPEYWIVEPQTFVLEQYILEKERYELTAVYHGEEPVSSPGMPCISFTMQAIAERIPDIGPRAAGTKSNP</sequence>
<accession>D5WT07</accession>
<evidence type="ECO:0000259" key="2">
    <source>
        <dbReference type="Pfam" id="PF05685"/>
    </source>
</evidence>
<evidence type="ECO:0000256" key="1">
    <source>
        <dbReference type="SAM" id="MobiDB-lite"/>
    </source>
</evidence>
<dbReference type="AlphaFoldDB" id="D5WT07"/>
<dbReference type="PANTHER" id="PTHR34107:SF4">
    <property type="entry name" value="SLL1222 PROTEIN"/>
    <property type="match status" value="1"/>
</dbReference>
<dbReference type="HOGENOM" id="CLU_076312_0_1_9"/>
<dbReference type="InterPro" id="IPR008538">
    <property type="entry name" value="Uma2"/>
</dbReference>
<proteinExistence type="predicted"/>
<dbReference type="Gene3D" id="3.90.1570.10">
    <property type="entry name" value="tt1808, chain A"/>
    <property type="match status" value="1"/>
</dbReference>
<dbReference type="eggNOG" id="COG4636">
    <property type="taxonomic scope" value="Bacteria"/>
</dbReference>
<gene>
    <name evidence="3" type="ordered locus">Btus_0339</name>
</gene>
<dbReference type="EMBL" id="CP002017">
    <property type="protein sequence ID" value="ADG05111.1"/>
    <property type="molecule type" value="Genomic_DNA"/>
</dbReference>
<name>D5WT07_KYRT2</name>
<evidence type="ECO:0000313" key="3">
    <source>
        <dbReference type="EMBL" id="ADG05111.1"/>
    </source>
</evidence>
<dbReference type="KEGG" id="bts:Btus_0339"/>
<feature type="domain" description="Putative restriction endonuclease" evidence="2">
    <location>
        <begin position="44"/>
        <end position="208"/>
    </location>
</feature>
<reference evidence="3 4" key="1">
    <citation type="journal article" date="2011" name="Stand. Genomic Sci.">
        <title>Complete genome sequence of the thermophilic, hydrogen-oxidizing Bacillus tusciae type strain (T2) and reclassification in the new genus, Kyrpidia gen. nov. as Kyrpidia tusciae comb. nov. and emendation of the family Alicyclobacillaceae da Costa and Rainey, 2010.</title>
        <authorList>
            <person name="Klenk H.P."/>
            <person name="Lapidus A."/>
            <person name="Chertkov O."/>
            <person name="Copeland A."/>
            <person name="Del Rio T.G."/>
            <person name="Nolan M."/>
            <person name="Lucas S."/>
            <person name="Chen F."/>
            <person name="Tice H."/>
            <person name="Cheng J.F."/>
            <person name="Han C."/>
            <person name="Bruce D."/>
            <person name="Goodwin L."/>
            <person name="Pitluck S."/>
            <person name="Pati A."/>
            <person name="Ivanova N."/>
            <person name="Mavromatis K."/>
            <person name="Daum C."/>
            <person name="Chen A."/>
            <person name="Palaniappan K."/>
            <person name="Chang Y.J."/>
            <person name="Land M."/>
            <person name="Hauser L."/>
            <person name="Jeffries C.D."/>
            <person name="Detter J.C."/>
            <person name="Rohde M."/>
            <person name="Abt B."/>
            <person name="Pukall R."/>
            <person name="Goker M."/>
            <person name="Bristow J."/>
            <person name="Markowitz V."/>
            <person name="Hugenholtz P."/>
            <person name="Eisen J.A."/>
        </authorList>
    </citation>
    <scope>NUCLEOTIDE SEQUENCE [LARGE SCALE GENOMIC DNA]</scope>
    <source>
        <strain evidence="3 4">DSM 2912</strain>
    </source>
</reference>
<feature type="region of interest" description="Disordered" evidence="1">
    <location>
        <begin position="1"/>
        <end position="35"/>
    </location>
</feature>
<dbReference type="Pfam" id="PF05685">
    <property type="entry name" value="Uma2"/>
    <property type="match status" value="1"/>
</dbReference>
<dbReference type="Proteomes" id="UP000002368">
    <property type="component" value="Chromosome"/>
</dbReference>
<organism evidence="3 4">
    <name type="scientific">Kyrpidia tusciae (strain DSM 2912 / NBRC 15312 / T2)</name>
    <name type="common">Bacillus tusciae</name>
    <dbReference type="NCBI Taxonomy" id="562970"/>
    <lineage>
        <taxon>Bacteria</taxon>
        <taxon>Bacillati</taxon>
        <taxon>Bacillota</taxon>
        <taxon>Bacilli</taxon>
        <taxon>Bacillales</taxon>
        <taxon>Alicyclobacillaceae</taxon>
        <taxon>Kyrpidia</taxon>
    </lineage>
</organism>